<keyword evidence="2" id="KW-1185">Reference proteome</keyword>
<comment type="caution">
    <text evidence="1">The sequence shown here is derived from an EMBL/GenBank/DDBJ whole genome shotgun (WGS) entry which is preliminary data.</text>
</comment>
<name>A0AAV7L834_PLEWA</name>
<sequence length="86" mass="9833">MGGGLERCGPPLVYEKLLPRPVREVWRPRGWGEAHRRWRRLLDWARGERPDFWIASGADLCSERHAVLLSLLDLDAGLGTAFRVGR</sequence>
<gene>
    <name evidence="1" type="ORF">NDU88_000853</name>
</gene>
<protein>
    <submittedName>
        <fullName evidence="1">Uncharacterized protein</fullName>
    </submittedName>
</protein>
<evidence type="ECO:0000313" key="2">
    <source>
        <dbReference type="Proteomes" id="UP001066276"/>
    </source>
</evidence>
<reference evidence="1" key="1">
    <citation type="journal article" date="2022" name="bioRxiv">
        <title>Sequencing and chromosome-scale assembly of the giantPleurodeles waltlgenome.</title>
        <authorList>
            <person name="Brown T."/>
            <person name="Elewa A."/>
            <person name="Iarovenko S."/>
            <person name="Subramanian E."/>
            <person name="Araus A.J."/>
            <person name="Petzold A."/>
            <person name="Susuki M."/>
            <person name="Suzuki K.-i.T."/>
            <person name="Hayashi T."/>
            <person name="Toyoda A."/>
            <person name="Oliveira C."/>
            <person name="Osipova E."/>
            <person name="Leigh N.D."/>
            <person name="Simon A."/>
            <person name="Yun M.H."/>
        </authorList>
    </citation>
    <scope>NUCLEOTIDE SEQUENCE</scope>
    <source>
        <strain evidence="1">20211129_DDA</strain>
        <tissue evidence="1">Liver</tissue>
    </source>
</reference>
<dbReference type="Proteomes" id="UP001066276">
    <property type="component" value="Chromosome 11"/>
</dbReference>
<accession>A0AAV7L834</accession>
<organism evidence="1 2">
    <name type="scientific">Pleurodeles waltl</name>
    <name type="common">Iberian ribbed newt</name>
    <dbReference type="NCBI Taxonomy" id="8319"/>
    <lineage>
        <taxon>Eukaryota</taxon>
        <taxon>Metazoa</taxon>
        <taxon>Chordata</taxon>
        <taxon>Craniata</taxon>
        <taxon>Vertebrata</taxon>
        <taxon>Euteleostomi</taxon>
        <taxon>Amphibia</taxon>
        <taxon>Batrachia</taxon>
        <taxon>Caudata</taxon>
        <taxon>Salamandroidea</taxon>
        <taxon>Salamandridae</taxon>
        <taxon>Pleurodelinae</taxon>
        <taxon>Pleurodeles</taxon>
    </lineage>
</organism>
<evidence type="ECO:0000313" key="1">
    <source>
        <dbReference type="EMBL" id="KAJ1087687.1"/>
    </source>
</evidence>
<dbReference type="EMBL" id="JANPWB010000015">
    <property type="protein sequence ID" value="KAJ1087687.1"/>
    <property type="molecule type" value="Genomic_DNA"/>
</dbReference>
<dbReference type="AlphaFoldDB" id="A0AAV7L834"/>
<proteinExistence type="predicted"/>